<dbReference type="EMBL" id="FNRD01000008">
    <property type="protein sequence ID" value="SEA78064.1"/>
    <property type="molecule type" value="Genomic_DNA"/>
</dbReference>
<dbReference type="InterPro" id="IPR036849">
    <property type="entry name" value="Enolase-like_C_sf"/>
</dbReference>
<feature type="active site" description="Proton acceptor; specific for (R)-substrate epimerization" evidence="5">
    <location>
        <position position="192"/>
    </location>
</feature>
<evidence type="ECO:0000256" key="1">
    <source>
        <dbReference type="ARBA" id="ARBA00008031"/>
    </source>
</evidence>
<dbReference type="CDD" id="cd03319">
    <property type="entry name" value="L-Ala-DL-Glu_epimerase"/>
    <property type="match status" value="1"/>
</dbReference>
<dbReference type="InterPro" id="IPR034593">
    <property type="entry name" value="DgoD-like"/>
</dbReference>
<feature type="active site" description="Proton acceptor; specific for (S)-substrate epimerization" evidence="5">
    <location>
        <position position="289"/>
    </location>
</feature>
<dbReference type="Proteomes" id="UP000198951">
    <property type="component" value="Unassembled WGS sequence"/>
</dbReference>
<dbReference type="SUPFAM" id="SSF51604">
    <property type="entry name" value="Enolase C-terminal domain-like"/>
    <property type="match status" value="1"/>
</dbReference>
<comment type="cofactor">
    <cofactor evidence="6 7">
        <name>Mg(2+)</name>
        <dbReference type="ChEBI" id="CHEBI:18420"/>
    </cofactor>
    <text evidence="6 7">Binds 1 Mg(2+) ion per subunit.</text>
</comment>
<dbReference type="GO" id="GO:0000287">
    <property type="term" value="F:magnesium ion binding"/>
    <property type="evidence" value="ECO:0007669"/>
    <property type="project" value="UniProtKB-ARBA"/>
</dbReference>
<sequence>MAGWLYKSYSLVGILTYSLYLQSFVSTDLHKILHLQSIMELIIRAYDLKLKHTFTISRESIDFQPSLIVELKSGDFSGFGEATSNPYYNTTVPIMAEDLNKIRSIIEASEGDTPEDFWNKMHFHLKDDMFALCALDMAYNDLYARKKGKKLYEYWNYTTENNPLTDYTIGIASIDKMVSKMKELPWPIYKIKLGTHEDIAIVTELRKHTDAIFRIDANCGWGVEETINNSIELKKLGVEFLEQPMKADNWEGHKEVFKHSVLPIIADESCIIEEDVAKCHNHFHGVNIKLVKCGGLTPARRMIQEAKQLGLKTMVGCMTESSVGISAIAQLLPQLDYVDMDGALLLAEDIATGVTIKDGKIIYSELNGTGVVLK</sequence>
<dbReference type="Gene3D" id="3.20.20.120">
    <property type="entry name" value="Enolase-like C-terminal domain"/>
    <property type="match status" value="1"/>
</dbReference>
<dbReference type="EC" id="5.1.1.-" evidence="7"/>
<dbReference type="PANTHER" id="PTHR48080">
    <property type="entry name" value="D-GALACTONATE DEHYDRATASE-RELATED"/>
    <property type="match status" value="1"/>
</dbReference>
<evidence type="ECO:0000256" key="7">
    <source>
        <dbReference type="RuleBase" id="RU366006"/>
    </source>
</evidence>
<protein>
    <recommendedName>
        <fullName evidence="7">Dipeptide epimerase</fullName>
        <ecNumber evidence="7">5.1.1.-</ecNumber>
    </recommendedName>
</protein>
<evidence type="ECO:0000256" key="6">
    <source>
        <dbReference type="PIRSR" id="PIRSR634603-3"/>
    </source>
</evidence>
<dbReference type="SUPFAM" id="SSF54826">
    <property type="entry name" value="Enolase N-terminal domain-like"/>
    <property type="match status" value="1"/>
</dbReference>
<dbReference type="STRING" id="150146.SAMN05443667_108207"/>
<feature type="binding site" evidence="6">
    <location>
        <position position="242"/>
    </location>
    <ligand>
        <name>Mg(2+)</name>
        <dbReference type="ChEBI" id="CHEBI:18420"/>
    </ligand>
</feature>
<evidence type="ECO:0000313" key="9">
    <source>
        <dbReference type="EMBL" id="SEA78064.1"/>
    </source>
</evidence>
<comment type="similarity">
    <text evidence="1 7">Belongs to the mandelate racemase/muconate lactonizing enzyme family.</text>
</comment>
<dbReference type="SMART" id="SM00922">
    <property type="entry name" value="MR_MLE"/>
    <property type="match status" value="1"/>
</dbReference>
<keyword evidence="3 6" id="KW-0460">Magnesium</keyword>
<evidence type="ECO:0000256" key="4">
    <source>
        <dbReference type="ARBA" id="ARBA00023235"/>
    </source>
</evidence>
<name>A0A1H4DZ65_9FLAO</name>
<dbReference type="GO" id="GO:0016855">
    <property type="term" value="F:racemase and epimerase activity, acting on amino acids and derivatives"/>
    <property type="evidence" value="ECO:0007669"/>
    <property type="project" value="UniProtKB-UniRule"/>
</dbReference>
<reference evidence="10" key="1">
    <citation type="submission" date="2016-10" db="EMBL/GenBank/DDBJ databases">
        <authorList>
            <person name="Varghese N."/>
            <person name="Submissions S."/>
        </authorList>
    </citation>
    <scope>NUCLEOTIDE SEQUENCE [LARGE SCALE GENOMIC DNA]</scope>
    <source>
        <strain evidence="10">DSM 22376</strain>
    </source>
</reference>
<dbReference type="InterPro" id="IPR034603">
    <property type="entry name" value="Dipeptide_epimerase"/>
</dbReference>
<dbReference type="AlphaFoldDB" id="A0A1H4DZ65"/>
<evidence type="ECO:0000313" key="10">
    <source>
        <dbReference type="Proteomes" id="UP000198951"/>
    </source>
</evidence>
<dbReference type="InterPro" id="IPR029065">
    <property type="entry name" value="Enolase_C-like"/>
</dbReference>
<dbReference type="InterPro" id="IPR013341">
    <property type="entry name" value="Mandelate_racemase_N_dom"/>
</dbReference>
<evidence type="ECO:0000256" key="3">
    <source>
        <dbReference type="ARBA" id="ARBA00022842"/>
    </source>
</evidence>
<keyword evidence="4 7" id="KW-0413">Isomerase</keyword>
<evidence type="ECO:0000256" key="2">
    <source>
        <dbReference type="ARBA" id="ARBA00022723"/>
    </source>
</evidence>
<feature type="domain" description="Mandelate racemase/muconate lactonizing enzyme C-terminal" evidence="8">
    <location>
        <begin position="174"/>
        <end position="263"/>
    </location>
</feature>
<dbReference type="PANTHER" id="PTHR48080:SF3">
    <property type="entry name" value="ENOLASE SUPERFAMILY MEMBER DDB_G0284701"/>
    <property type="match status" value="1"/>
</dbReference>
<dbReference type="Pfam" id="PF02746">
    <property type="entry name" value="MR_MLE_N"/>
    <property type="match status" value="1"/>
</dbReference>
<dbReference type="InterPro" id="IPR013342">
    <property type="entry name" value="Mandelate_racemase_C"/>
</dbReference>
<gene>
    <name evidence="9" type="ORF">SAMN05443667_108207</name>
</gene>
<feature type="binding site" evidence="6">
    <location>
        <position position="267"/>
    </location>
    <ligand>
        <name>Mg(2+)</name>
        <dbReference type="ChEBI" id="CHEBI:18420"/>
    </ligand>
</feature>
<dbReference type="SFLD" id="SFLDG00180">
    <property type="entry name" value="muconate_cycloisomerase"/>
    <property type="match status" value="1"/>
</dbReference>
<organism evidence="9 10">
    <name type="scientific">Flavobacterium gillisiae</name>
    <dbReference type="NCBI Taxonomy" id="150146"/>
    <lineage>
        <taxon>Bacteria</taxon>
        <taxon>Pseudomonadati</taxon>
        <taxon>Bacteroidota</taxon>
        <taxon>Flavobacteriia</taxon>
        <taxon>Flavobacteriales</taxon>
        <taxon>Flavobacteriaceae</taxon>
        <taxon>Flavobacterium</taxon>
    </lineage>
</organism>
<dbReference type="SFLD" id="SFLDS00001">
    <property type="entry name" value="Enolase"/>
    <property type="match status" value="1"/>
</dbReference>
<keyword evidence="2 6" id="KW-0479">Metal-binding</keyword>
<dbReference type="FunFam" id="3.20.20.120:FF:000021">
    <property type="entry name" value="Dipeptide epimerase"/>
    <property type="match status" value="1"/>
</dbReference>
<dbReference type="Gene3D" id="3.30.390.10">
    <property type="entry name" value="Enolase-like, N-terminal domain"/>
    <property type="match status" value="1"/>
</dbReference>
<proteinExistence type="inferred from homology"/>
<dbReference type="Pfam" id="PF13378">
    <property type="entry name" value="MR_MLE_C"/>
    <property type="match status" value="1"/>
</dbReference>
<keyword evidence="10" id="KW-1185">Reference proteome</keyword>
<accession>A0A1H4DZ65</accession>
<feature type="binding site" evidence="6">
    <location>
        <position position="216"/>
    </location>
    <ligand>
        <name>Mg(2+)</name>
        <dbReference type="ChEBI" id="CHEBI:18420"/>
    </ligand>
</feature>
<evidence type="ECO:0000259" key="8">
    <source>
        <dbReference type="SMART" id="SM00922"/>
    </source>
</evidence>
<dbReference type="InterPro" id="IPR029017">
    <property type="entry name" value="Enolase-like_N"/>
</dbReference>
<evidence type="ECO:0000256" key="5">
    <source>
        <dbReference type="PIRSR" id="PIRSR634603-1"/>
    </source>
</evidence>